<accession>A0ABN6ETA6</accession>
<reference evidence="1" key="1">
    <citation type="journal article" date="2022" name="Arch. Microbiol.">
        <title>Pseudodesulfovibrio sediminis sp. nov., a mesophilic and neutrophilic sulfate-reducing bacterium isolated from sediment of a brackish lake.</title>
        <authorList>
            <person name="Takahashi A."/>
            <person name="Kojima H."/>
            <person name="Watanabe M."/>
            <person name="Fukui M."/>
        </authorList>
    </citation>
    <scope>NUCLEOTIDE SEQUENCE</scope>
    <source>
        <strain evidence="1">SF6</strain>
    </source>
</reference>
<evidence type="ECO:0000313" key="2">
    <source>
        <dbReference type="Proteomes" id="UP001053296"/>
    </source>
</evidence>
<dbReference type="Proteomes" id="UP001053296">
    <property type="component" value="Chromosome"/>
</dbReference>
<organism evidence="1 2">
    <name type="scientific">Pseudodesulfovibrio sediminis</name>
    <dbReference type="NCBI Taxonomy" id="2810563"/>
    <lineage>
        <taxon>Bacteria</taxon>
        <taxon>Pseudomonadati</taxon>
        <taxon>Thermodesulfobacteriota</taxon>
        <taxon>Desulfovibrionia</taxon>
        <taxon>Desulfovibrionales</taxon>
        <taxon>Desulfovibrionaceae</taxon>
    </lineage>
</organism>
<proteinExistence type="predicted"/>
<gene>
    <name evidence="1" type="ORF">PSDVSF_15680</name>
</gene>
<dbReference type="EMBL" id="AP024485">
    <property type="protein sequence ID" value="BCS88326.1"/>
    <property type="molecule type" value="Genomic_DNA"/>
</dbReference>
<sequence>MFLNHIEKTNKPIPSVTDKVADSAVDETRRERIKEKIKLRNLVREYHEAEGEEKEQAFQILRDHLLITPDAPDVTEEVLTSDISAAVVRIRADDDKINNFWKRQMKKSKDSDNPNDALIYDIADISLKLRQTHLELLEEMNLHPKQAEQMVLRMSVLAYFKLLEKHL</sequence>
<dbReference type="RefSeq" id="WP_229595882.1">
    <property type="nucleotide sequence ID" value="NZ_AP024485.1"/>
</dbReference>
<keyword evidence="2" id="KW-1185">Reference proteome</keyword>
<evidence type="ECO:0000313" key="1">
    <source>
        <dbReference type="EMBL" id="BCS88326.1"/>
    </source>
</evidence>
<protein>
    <submittedName>
        <fullName evidence="1">Uncharacterized protein</fullName>
    </submittedName>
</protein>
<name>A0ABN6ETA6_9BACT</name>